<dbReference type="RefSeq" id="XP_004365263.1">
    <property type="nucleotide sequence ID" value="XM_004365206.2"/>
</dbReference>
<dbReference type="eggNOG" id="KOG1478">
    <property type="taxonomic scope" value="Eukaryota"/>
</dbReference>
<dbReference type="PROSITE" id="PS51061">
    <property type="entry name" value="R3H"/>
    <property type="match status" value="1"/>
</dbReference>
<dbReference type="InterPro" id="IPR025952">
    <property type="entry name" value="R3H-assoc_dom"/>
</dbReference>
<dbReference type="InterPro" id="IPR039629">
    <property type="entry name" value="R3HDM4"/>
</dbReference>
<sequence>MASSGTVTPTSETSDSFVMVHSETVQPRSNNTATRAGAGAGAGAPLQLSLQTLSALDATTSPARVPVELAPKQSSSKKAAASSSSSSKARKGNASSPAAMALSVEQALLNQQLIASQSPAPPGADLMSEPPHSPSSVASSTAASSLFSLLSAMSSNGTSAGTGVHSYKAPSIMSTRPLLPDGKYRPGRTISRRGQRYENAQFLLQGRVDAVDLKYLDAPTPTQFEWLLQDEQRLQHWLDFVAQPEEAQLRALRPAQLSDHSSKATNSTIPPTSDPVKCFNRIDRRVREMLHKTNVPKGALDHMERELRDSFAVSPSPVLVWALESSHARLLAHALCQFYGLQSRSEDVDGTRKTFIENPHDCFVHPRRMLSEVLSL</sequence>
<evidence type="ECO:0000256" key="1">
    <source>
        <dbReference type="SAM" id="MobiDB-lite"/>
    </source>
</evidence>
<proteinExistence type="predicted"/>
<feature type="region of interest" description="Disordered" evidence="1">
    <location>
        <begin position="117"/>
        <end position="139"/>
    </location>
</feature>
<accession>A0A0D2U0P1</accession>
<feature type="domain" description="R3H" evidence="2">
    <location>
        <begin position="297"/>
        <end position="360"/>
    </location>
</feature>
<feature type="compositionally biased region" description="Low complexity" evidence="1">
    <location>
        <begin position="72"/>
        <end position="96"/>
    </location>
</feature>
<dbReference type="PhylomeDB" id="A0A0D2U0P1"/>
<dbReference type="STRING" id="595528.A0A0D2U0P1"/>
<dbReference type="Pfam" id="PF13902">
    <property type="entry name" value="R3H-assoc"/>
    <property type="match status" value="1"/>
</dbReference>
<feature type="region of interest" description="Disordered" evidence="1">
    <location>
        <begin position="1"/>
        <end position="42"/>
    </location>
</feature>
<dbReference type="InParanoid" id="A0A0D2U0P1"/>
<dbReference type="PANTHER" id="PTHR32019">
    <property type="entry name" value="R3H DOMAIN-CONTAINING PROTEIN 4"/>
    <property type="match status" value="1"/>
</dbReference>
<feature type="compositionally biased region" description="Polar residues" evidence="1">
    <location>
        <begin position="23"/>
        <end position="34"/>
    </location>
</feature>
<evidence type="ECO:0000313" key="4">
    <source>
        <dbReference type="Proteomes" id="UP000008743"/>
    </source>
</evidence>
<dbReference type="InterPro" id="IPR036867">
    <property type="entry name" value="R3H_dom_sf"/>
</dbReference>
<dbReference type="OrthoDB" id="75169at2759"/>
<dbReference type="CDD" id="cd02325">
    <property type="entry name" value="R3H"/>
    <property type="match status" value="1"/>
</dbReference>
<evidence type="ECO:0000313" key="3">
    <source>
        <dbReference type="EMBL" id="KJE88811.1"/>
    </source>
</evidence>
<dbReference type="AlphaFoldDB" id="A0A0D2U0P1"/>
<feature type="compositionally biased region" description="Polar residues" evidence="1">
    <location>
        <begin position="1"/>
        <end position="16"/>
    </location>
</feature>
<name>A0A0D2U0P1_CAPO3</name>
<dbReference type="InterPro" id="IPR001374">
    <property type="entry name" value="R3H_dom"/>
</dbReference>
<protein>
    <recommendedName>
        <fullName evidence="2">R3H domain-containing protein</fullName>
    </recommendedName>
</protein>
<dbReference type="PANTHER" id="PTHR32019:SF2">
    <property type="entry name" value="R3H DOMAIN-CONTAINING PROTEIN 4"/>
    <property type="match status" value="1"/>
</dbReference>
<feature type="region of interest" description="Disordered" evidence="1">
    <location>
        <begin position="64"/>
        <end position="98"/>
    </location>
</feature>
<dbReference type="EMBL" id="KE346360">
    <property type="protein sequence ID" value="KJE88811.1"/>
    <property type="molecule type" value="Genomic_DNA"/>
</dbReference>
<dbReference type="Proteomes" id="UP000008743">
    <property type="component" value="Unassembled WGS sequence"/>
</dbReference>
<gene>
    <name evidence="3" type="ORF">CAOG_000392</name>
</gene>
<reference evidence="4" key="1">
    <citation type="submission" date="2011-02" db="EMBL/GenBank/DDBJ databases">
        <title>The Genome Sequence of Capsaspora owczarzaki ATCC 30864.</title>
        <authorList>
            <person name="Russ C."/>
            <person name="Cuomo C."/>
            <person name="Burger G."/>
            <person name="Gray M.W."/>
            <person name="Holland P.W.H."/>
            <person name="King N."/>
            <person name="Lang F.B.F."/>
            <person name="Roger A.J."/>
            <person name="Ruiz-Trillo I."/>
            <person name="Young S.K."/>
            <person name="Zeng Q."/>
            <person name="Gargeya S."/>
            <person name="Alvarado L."/>
            <person name="Berlin A."/>
            <person name="Chapman S.B."/>
            <person name="Chen Z."/>
            <person name="Freedman E."/>
            <person name="Gellesch M."/>
            <person name="Goldberg J."/>
            <person name="Griggs A."/>
            <person name="Gujja S."/>
            <person name="Heilman E."/>
            <person name="Heiman D."/>
            <person name="Howarth C."/>
            <person name="Mehta T."/>
            <person name="Neiman D."/>
            <person name="Pearson M."/>
            <person name="Roberts A."/>
            <person name="Saif S."/>
            <person name="Shea T."/>
            <person name="Shenoy N."/>
            <person name="Sisk P."/>
            <person name="Stolte C."/>
            <person name="Sykes S."/>
            <person name="White J."/>
            <person name="Yandava C."/>
            <person name="Haas B."/>
            <person name="Nusbaum C."/>
            <person name="Birren B."/>
        </authorList>
    </citation>
    <scope>NUCLEOTIDE SEQUENCE</scope>
    <source>
        <strain evidence="4">ATCC 30864</strain>
    </source>
</reference>
<dbReference type="SUPFAM" id="SSF82708">
    <property type="entry name" value="R3H domain"/>
    <property type="match status" value="1"/>
</dbReference>
<organism evidence="3 4">
    <name type="scientific">Capsaspora owczarzaki (strain ATCC 30864)</name>
    <dbReference type="NCBI Taxonomy" id="595528"/>
    <lineage>
        <taxon>Eukaryota</taxon>
        <taxon>Filasterea</taxon>
        <taxon>Capsaspora</taxon>
    </lineage>
</organism>
<keyword evidence="4" id="KW-1185">Reference proteome</keyword>
<dbReference type="GO" id="GO:0003676">
    <property type="term" value="F:nucleic acid binding"/>
    <property type="evidence" value="ECO:0007669"/>
    <property type="project" value="UniProtKB-UniRule"/>
</dbReference>
<feature type="compositionally biased region" description="Low complexity" evidence="1">
    <location>
        <begin position="128"/>
        <end position="139"/>
    </location>
</feature>
<evidence type="ECO:0000259" key="2">
    <source>
        <dbReference type="PROSITE" id="PS51061"/>
    </source>
</evidence>